<dbReference type="EMBL" id="CP023695">
    <property type="protein sequence ID" value="QEV21754.1"/>
    <property type="molecule type" value="Genomic_DNA"/>
</dbReference>
<dbReference type="Pfam" id="PF19696">
    <property type="entry name" value="DUF6196"/>
    <property type="match status" value="1"/>
</dbReference>
<gene>
    <name evidence="1" type="ORF">CP975_33330</name>
</gene>
<name>A0A5J6HSE9_STRAD</name>
<reference evidence="1 2" key="1">
    <citation type="submission" date="2017-09" db="EMBL/GenBank/DDBJ databases">
        <authorList>
            <person name="Lee N."/>
            <person name="Cho B.-K."/>
        </authorList>
    </citation>
    <scope>NUCLEOTIDE SEQUENCE [LARGE SCALE GENOMIC DNA]</scope>
    <source>
        <strain evidence="1 2">ATCC 12461</strain>
    </source>
</reference>
<sequence length="149" mass="15865">MVSISHESPQETRARLRDVLADADFEVLPGTWAYHEYPAGPVPQPSAEALALVRDAQSWSVLEPARGGEAEVFGVLAFHFPSASDNSGFVGWLAGELKERLGTGVAVLCGYNSAQGGIYDYWLVPVQLLGEARAHVRSLAAEADADGSP</sequence>
<evidence type="ECO:0000313" key="2">
    <source>
        <dbReference type="Proteomes" id="UP000326553"/>
    </source>
</evidence>
<proteinExistence type="predicted"/>
<dbReference type="KEGG" id="salw:CP975_33330"/>
<evidence type="ECO:0000313" key="1">
    <source>
        <dbReference type="EMBL" id="QEV21754.1"/>
    </source>
</evidence>
<organism evidence="1 2">
    <name type="scientific">Streptomyces alboniger</name>
    <dbReference type="NCBI Taxonomy" id="132473"/>
    <lineage>
        <taxon>Bacteria</taxon>
        <taxon>Bacillati</taxon>
        <taxon>Actinomycetota</taxon>
        <taxon>Actinomycetes</taxon>
        <taxon>Kitasatosporales</taxon>
        <taxon>Streptomycetaceae</taxon>
        <taxon>Streptomyces</taxon>
        <taxon>Streptomyces aurantiacus group</taxon>
    </lineage>
</organism>
<dbReference type="InterPro" id="IPR045674">
    <property type="entry name" value="DUF6196"/>
</dbReference>
<dbReference type="RefSeq" id="WP_055530947.1">
    <property type="nucleotide sequence ID" value="NZ_CP023695.1"/>
</dbReference>
<dbReference type="Proteomes" id="UP000326553">
    <property type="component" value="Chromosome"/>
</dbReference>
<dbReference type="OrthoDB" id="8448684at2"/>
<accession>A0A5J6HSE9</accession>
<protein>
    <submittedName>
        <fullName evidence="1">Uncharacterized protein</fullName>
    </submittedName>
</protein>
<keyword evidence="2" id="KW-1185">Reference proteome</keyword>
<dbReference type="AlphaFoldDB" id="A0A5J6HSE9"/>